<gene>
    <name evidence="1" type="ORF">G7K_2064-t1</name>
</gene>
<reference evidence="1 2" key="2">
    <citation type="journal article" date="2014" name="J. Gen. Appl. Microbiol.">
        <title>The early diverging ascomycetous budding yeast Saitoella complicata has three histone deacetylases belonging to the Clr6, Hos2, and Rpd3 lineages.</title>
        <authorList>
            <person name="Nishida H."/>
            <person name="Matsumoto T."/>
            <person name="Kondo S."/>
            <person name="Hamamoto M."/>
            <person name="Yoshikawa H."/>
        </authorList>
    </citation>
    <scope>NUCLEOTIDE SEQUENCE [LARGE SCALE GENOMIC DNA]</scope>
    <source>
        <strain evidence="1 2">NRRL Y-17804</strain>
    </source>
</reference>
<organism evidence="1 2">
    <name type="scientific">Saitoella complicata (strain BCRC 22490 / CBS 7301 / JCM 7358 / NBRC 10748 / NRRL Y-17804)</name>
    <dbReference type="NCBI Taxonomy" id="698492"/>
    <lineage>
        <taxon>Eukaryota</taxon>
        <taxon>Fungi</taxon>
        <taxon>Dikarya</taxon>
        <taxon>Ascomycota</taxon>
        <taxon>Taphrinomycotina</taxon>
        <taxon>Taphrinomycotina incertae sedis</taxon>
        <taxon>Saitoella</taxon>
    </lineage>
</organism>
<proteinExistence type="predicted"/>
<evidence type="ECO:0000313" key="1">
    <source>
        <dbReference type="EMBL" id="GAO47868.1"/>
    </source>
</evidence>
<dbReference type="Proteomes" id="UP000033140">
    <property type="component" value="Unassembled WGS sequence"/>
</dbReference>
<protein>
    <submittedName>
        <fullName evidence="1">Uncharacterized protein</fullName>
    </submittedName>
</protein>
<dbReference type="EMBL" id="BACD03000011">
    <property type="protein sequence ID" value="GAO47868.1"/>
    <property type="molecule type" value="Genomic_DNA"/>
</dbReference>
<sequence length="75" mass="8315">MNFSTKHSLQQFPFSQSPESETLFRLSMASSKMAMIVSFCCLEADNDDLVDDHGDRVVAGHSGCIDKRKSTEWGG</sequence>
<name>A0A0E9NDJ5_SAICN</name>
<dbReference type="AlphaFoldDB" id="A0A0E9NDJ5"/>
<reference evidence="1 2" key="1">
    <citation type="journal article" date="2011" name="J. Gen. Appl. Microbiol.">
        <title>Draft genome sequencing of the enigmatic yeast Saitoella complicata.</title>
        <authorList>
            <person name="Nishida H."/>
            <person name="Hamamoto M."/>
            <person name="Sugiyama J."/>
        </authorList>
    </citation>
    <scope>NUCLEOTIDE SEQUENCE [LARGE SCALE GENOMIC DNA]</scope>
    <source>
        <strain evidence="1 2">NRRL Y-17804</strain>
    </source>
</reference>
<keyword evidence="2" id="KW-1185">Reference proteome</keyword>
<reference evidence="1 2" key="3">
    <citation type="journal article" date="2015" name="Genome Announc.">
        <title>Draft Genome Sequence of the Archiascomycetous Yeast Saitoella complicata.</title>
        <authorList>
            <person name="Yamauchi K."/>
            <person name="Kondo S."/>
            <person name="Hamamoto M."/>
            <person name="Takahashi Y."/>
            <person name="Ogura Y."/>
            <person name="Hayashi T."/>
            <person name="Nishida H."/>
        </authorList>
    </citation>
    <scope>NUCLEOTIDE SEQUENCE [LARGE SCALE GENOMIC DNA]</scope>
    <source>
        <strain evidence="1 2">NRRL Y-17804</strain>
    </source>
</reference>
<evidence type="ECO:0000313" key="2">
    <source>
        <dbReference type="Proteomes" id="UP000033140"/>
    </source>
</evidence>
<comment type="caution">
    <text evidence="1">The sequence shown here is derived from an EMBL/GenBank/DDBJ whole genome shotgun (WGS) entry which is preliminary data.</text>
</comment>
<accession>A0A0E9NDJ5</accession>